<comment type="caution">
    <text evidence="2">The sequence shown here is derived from an EMBL/GenBank/DDBJ whole genome shotgun (WGS) entry which is preliminary data.</text>
</comment>
<accession>A0ABW3QEN5</accession>
<name>A0ABW3QEN5_9BACT</name>
<dbReference type="EMBL" id="JBHTLP010000021">
    <property type="protein sequence ID" value="MFD1144326.1"/>
    <property type="molecule type" value="Genomic_DNA"/>
</dbReference>
<proteinExistence type="predicted"/>
<evidence type="ECO:0000256" key="1">
    <source>
        <dbReference type="SAM" id="SignalP"/>
    </source>
</evidence>
<evidence type="ECO:0000313" key="3">
    <source>
        <dbReference type="Proteomes" id="UP001597116"/>
    </source>
</evidence>
<keyword evidence="3" id="KW-1185">Reference proteome</keyword>
<dbReference type="Proteomes" id="UP001597116">
    <property type="component" value="Unassembled WGS sequence"/>
</dbReference>
<dbReference type="RefSeq" id="WP_265988842.1">
    <property type="nucleotide sequence ID" value="NZ_CP110973.1"/>
</dbReference>
<sequence>MKTIKNNVLLGLAVLATTSFVAIAPSANARVLDGPKAETKAASVSIREVGNLKFKVALNQPSNERVFVSIVDDSNNKLYNGTLSKKDQAGRVFDLSQLADGRYVIEVSYGKERVSQSFAIQTQVSRVVLARN</sequence>
<gene>
    <name evidence="2" type="ORF">ACFQ4C_24580</name>
</gene>
<evidence type="ECO:0000313" key="2">
    <source>
        <dbReference type="EMBL" id="MFD1144326.1"/>
    </source>
</evidence>
<feature type="signal peptide" evidence="1">
    <location>
        <begin position="1"/>
        <end position="29"/>
    </location>
</feature>
<protein>
    <submittedName>
        <fullName evidence="2">Uncharacterized protein</fullName>
    </submittedName>
</protein>
<organism evidence="2 3">
    <name type="scientific">Larkinella insperata</name>
    <dbReference type="NCBI Taxonomy" id="332158"/>
    <lineage>
        <taxon>Bacteria</taxon>
        <taxon>Pseudomonadati</taxon>
        <taxon>Bacteroidota</taxon>
        <taxon>Cytophagia</taxon>
        <taxon>Cytophagales</taxon>
        <taxon>Spirosomataceae</taxon>
        <taxon>Larkinella</taxon>
    </lineage>
</organism>
<reference evidence="3" key="1">
    <citation type="journal article" date="2019" name="Int. J. Syst. Evol. Microbiol.">
        <title>The Global Catalogue of Microorganisms (GCM) 10K type strain sequencing project: providing services to taxonomists for standard genome sequencing and annotation.</title>
        <authorList>
            <consortium name="The Broad Institute Genomics Platform"/>
            <consortium name="The Broad Institute Genome Sequencing Center for Infectious Disease"/>
            <person name="Wu L."/>
            <person name="Ma J."/>
        </authorList>
    </citation>
    <scope>NUCLEOTIDE SEQUENCE [LARGE SCALE GENOMIC DNA]</scope>
    <source>
        <strain evidence="3">CCUG 55608</strain>
    </source>
</reference>
<feature type="chain" id="PRO_5046479487" evidence="1">
    <location>
        <begin position="30"/>
        <end position="132"/>
    </location>
</feature>
<keyword evidence="1" id="KW-0732">Signal</keyword>